<evidence type="ECO:0000313" key="3">
    <source>
        <dbReference type="Proteomes" id="UP001196870"/>
    </source>
</evidence>
<dbReference type="RefSeq" id="WP_211853201.1">
    <property type="nucleotide sequence ID" value="NZ_JAAGBB010000015.1"/>
</dbReference>
<comment type="caution">
    <text evidence="2">The sequence shown here is derived from an EMBL/GenBank/DDBJ whole genome shotgun (WGS) entry which is preliminary data.</text>
</comment>
<proteinExistence type="predicted"/>
<dbReference type="EMBL" id="JAAGBB010000015">
    <property type="protein sequence ID" value="MBR0665536.1"/>
    <property type="molecule type" value="Genomic_DNA"/>
</dbReference>
<dbReference type="GO" id="GO:0032259">
    <property type="term" value="P:methylation"/>
    <property type="evidence" value="ECO:0007669"/>
    <property type="project" value="UniProtKB-KW"/>
</dbReference>
<dbReference type="Proteomes" id="UP001196870">
    <property type="component" value="Unassembled WGS sequence"/>
</dbReference>
<dbReference type="GO" id="GO:0008168">
    <property type="term" value="F:methyltransferase activity"/>
    <property type="evidence" value="ECO:0007669"/>
    <property type="project" value="UniProtKB-KW"/>
</dbReference>
<evidence type="ECO:0000259" key="1">
    <source>
        <dbReference type="Pfam" id="PF08241"/>
    </source>
</evidence>
<keyword evidence="2" id="KW-0489">Methyltransferase</keyword>
<dbReference type="Gene3D" id="3.40.50.150">
    <property type="entry name" value="Vaccinia Virus protein VP39"/>
    <property type="match status" value="1"/>
</dbReference>
<accession>A0ABS5EZ24</accession>
<organism evidence="2 3">
    <name type="scientific">Plastoroseomonas hellenica</name>
    <dbReference type="NCBI Taxonomy" id="2687306"/>
    <lineage>
        <taxon>Bacteria</taxon>
        <taxon>Pseudomonadati</taxon>
        <taxon>Pseudomonadota</taxon>
        <taxon>Alphaproteobacteria</taxon>
        <taxon>Acetobacterales</taxon>
        <taxon>Acetobacteraceae</taxon>
        <taxon>Plastoroseomonas</taxon>
    </lineage>
</organism>
<name>A0ABS5EZ24_9PROT</name>
<evidence type="ECO:0000313" key="2">
    <source>
        <dbReference type="EMBL" id="MBR0665536.1"/>
    </source>
</evidence>
<dbReference type="CDD" id="cd02440">
    <property type="entry name" value="AdoMet_MTases"/>
    <property type="match status" value="1"/>
</dbReference>
<feature type="domain" description="Methyltransferase type 11" evidence="1">
    <location>
        <begin position="144"/>
        <end position="244"/>
    </location>
</feature>
<dbReference type="SUPFAM" id="SSF53335">
    <property type="entry name" value="S-adenosyl-L-methionine-dependent methyltransferases"/>
    <property type="match status" value="1"/>
</dbReference>
<keyword evidence="2" id="KW-0808">Transferase</keyword>
<sequence length="300" mass="31837">MTPGRTGWPDTAQRAVEDFVAGGISAPVALMRLALTGLPVEAIIAALEAEGRLAPLLAVARQRRAGLRRLEAMVRSGAAHGAEPSPEAAVMANRAMFDRLVQVSPEASVAAYSLGDPALLDAATGEVVAWLRGLGLLECRPRILDLGCGIGRIAKALAPHASRVLGLDVSPGMIDAARARCQDTPGLDFALTSGHDLEGLEAAGFDLVLAVDVFPYLLQAGRALADRHVRDAGRLLRPGGSLVILNFSYRGIEEDRADLPDIAERHGFALLRNGTREFPLWDAHAFWLRRATVEASPTAP</sequence>
<dbReference type="InterPro" id="IPR050508">
    <property type="entry name" value="Methyltransf_Superfamily"/>
</dbReference>
<dbReference type="PANTHER" id="PTHR42912">
    <property type="entry name" value="METHYLTRANSFERASE"/>
    <property type="match status" value="1"/>
</dbReference>
<dbReference type="Pfam" id="PF08241">
    <property type="entry name" value="Methyltransf_11"/>
    <property type="match status" value="1"/>
</dbReference>
<gene>
    <name evidence="2" type="ORF">GXW71_14335</name>
</gene>
<protein>
    <submittedName>
        <fullName evidence="2">Methyltransferase domain-containing protein</fullName>
    </submittedName>
</protein>
<dbReference type="InterPro" id="IPR029063">
    <property type="entry name" value="SAM-dependent_MTases_sf"/>
</dbReference>
<reference evidence="3" key="1">
    <citation type="journal article" date="2021" name="Syst. Appl. Microbiol.">
        <title>Roseomonas hellenica sp. nov., isolated from roots of wild-growing Alkanna tinctoria.</title>
        <authorList>
            <person name="Rat A."/>
            <person name="Naranjo H.D."/>
            <person name="Lebbe L."/>
            <person name="Cnockaert M."/>
            <person name="Krigas N."/>
            <person name="Grigoriadou K."/>
            <person name="Maloupa E."/>
            <person name="Willems A."/>
        </authorList>
    </citation>
    <scope>NUCLEOTIDE SEQUENCE [LARGE SCALE GENOMIC DNA]</scope>
    <source>
        <strain evidence="3">LMG 31523</strain>
    </source>
</reference>
<keyword evidence="3" id="KW-1185">Reference proteome</keyword>
<dbReference type="PANTHER" id="PTHR42912:SF93">
    <property type="entry name" value="N6-ADENOSINE-METHYLTRANSFERASE TMT1A"/>
    <property type="match status" value="1"/>
</dbReference>
<dbReference type="InterPro" id="IPR013216">
    <property type="entry name" value="Methyltransf_11"/>
</dbReference>